<dbReference type="EnsemblMetazoa" id="PPAI010811-RA">
    <property type="protein sequence ID" value="PPAI010811-PA"/>
    <property type="gene ID" value="PPAI010811"/>
</dbReference>
<organism evidence="1 2">
    <name type="scientific">Phlebotomus papatasi</name>
    <name type="common">Sandfly</name>
    <dbReference type="NCBI Taxonomy" id="29031"/>
    <lineage>
        <taxon>Eukaryota</taxon>
        <taxon>Metazoa</taxon>
        <taxon>Ecdysozoa</taxon>
        <taxon>Arthropoda</taxon>
        <taxon>Hexapoda</taxon>
        <taxon>Insecta</taxon>
        <taxon>Pterygota</taxon>
        <taxon>Neoptera</taxon>
        <taxon>Endopterygota</taxon>
        <taxon>Diptera</taxon>
        <taxon>Nematocera</taxon>
        <taxon>Psychodoidea</taxon>
        <taxon>Psychodidae</taxon>
        <taxon>Phlebotomus</taxon>
        <taxon>Phlebotomus</taxon>
    </lineage>
</organism>
<proteinExistence type="predicted"/>
<dbReference type="VEuPathDB" id="VectorBase:PPAI010811"/>
<evidence type="ECO:0000313" key="1">
    <source>
        <dbReference type="EnsemblMetazoa" id="PPAI010811-PA"/>
    </source>
</evidence>
<name>A0A1B0GQR8_PHLPP</name>
<protein>
    <submittedName>
        <fullName evidence="1">Uncharacterized protein</fullName>
    </submittedName>
</protein>
<reference evidence="1" key="1">
    <citation type="submission" date="2022-08" db="UniProtKB">
        <authorList>
            <consortium name="EnsemblMetazoa"/>
        </authorList>
    </citation>
    <scope>IDENTIFICATION</scope>
    <source>
        <strain evidence="1">Israel</strain>
    </source>
</reference>
<dbReference type="VEuPathDB" id="VectorBase:PPAPM1_001872"/>
<sequence>MLHETSKTCTMSHNQHTLPLTNFWDNRILPVRNNPGHGGFESFCIWEVICGNFSEFAVGLDGIVVGIETGDPGRWNIETPPPDLNLLLSIHLGHLSLIESCQTPIVPLIEPPGLMHRNLCAIHLAEDQFECLIGSLLLLGFSFTVPALTEAEIMKFNLPNSIPFYYDLDETMKPVGKIKFLADDKTVISAMNKVASIDNSWTTNSRSLRLLKSGVRESELYFQNPKYRTWKSLGILGVRSSELRSLDSEEFWSLYSLDRLNFAESEVRQSGLYLRTPGLQTLEVPNF</sequence>
<keyword evidence="2" id="KW-1185">Reference proteome</keyword>
<dbReference type="EMBL" id="AJVK01019219">
    <property type="status" value="NOT_ANNOTATED_CDS"/>
    <property type="molecule type" value="Genomic_DNA"/>
</dbReference>
<dbReference type="Proteomes" id="UP000092462">
    <property type="component" value="Unassembled WGS sequence"/>
</dbReference>
<accession>A0A1B0GQR8</accession>
<evidence type="ECO:0000313" key="2">
    <source>
        <dbReference type="Proteomes" id="UP000092462"/>
    </source>
</evidence>
<dbReference type="AlphaFoldDB" id="A0A1B0GQR8"/>
<dbReference type="EMBL" id="AJVK01019218">
    <property type="status" value="NOT_ANNOTATED_CDS"/>
    <property type="molecule type" value="Genomic_DNA"/>
</dbReference>